<feature type="domain" description="Isopropylmalate dehydrogenase-like" evidence="7">
    <location>
        <begin position="12"/>
        <end position="329"/>
    </location>
</feature>
<sequence length="340" mass="36576">MFKTHTFSGVMKLAVIPGDGIGPEVVSATLKVIEAAARRFSIPLDIKVVEAGDVAARKYGKPMPDEAWKIVDSADAVLKGPVGETAYDVTSAIRMKYVLYANIRPAKNLPGVPAVKPIDCVFVRENVEDVYVGAEYRVGDVAIALKVITREGTARVARVARRYAEMRRRKVTIVTKSNVLRVVDAFFRDVARGELDGLQVEEMYVDAAAMELVRNPSRFDVVLTTNQYGDILTDLAAQVAGSLGLAPSANIGDKKAMFEPIHGAAFDIAGKGIANPIATILSAAMMFEWMGRQDAANAVRGAVEEALRRGVATPDIGGRATTEEVGRQIAAIVESWPTTS</sequence>
<dbReference type="PANTHER" id="PTHR43275:SF1">
    <property type="entry name" value="D-MALATE DEHYDROGENASE [DECARBOXYLATING]"/>
    <property type="match status" value="1"/>
</dbReference>
<gene>
    <name evidence="8" type="primary">leuB</name>
</gene>
<evidence type="ECO:0000256" key="4">
    <source>
        <dbReference type="ARBA" id="ARBA00023002"/>
    </source>
</evidence>
<accession>Q703X9</accession>
<keyword evidence="6" id="KW-0464">Manganese</keyword>
<evidence type="ECO:0000256" key="6">
    <source>
        <dbReference type="ARBA" id="ARBA00023211"/>
    </source>
</evidence>
<dbReference type="GO" id="GO:0003862">
    <property type="term" value="F:3-isopropylmalate dehydrogenase activity"/>
    <property type="evidence" value="ECO:0007669"/>
    <property type="project" value="UniProtKB-EC"/>
</dbReference>
<dbReference type="InterPro" id="IPR024084">
    <property type="entry name" value="IsoPropMal-DH-like_dom"/>
</dbReference>
<reference evidence="8" key="1">
    <citation type="journal article" date="2004" name="J. Bacteriol.">
        <title>Reconstruction of the central carbohydrate metabolism of Thermoproteus tenax using genomic and biochemical data.</title>
        <authorList>
            <person name="Siebers B."/>
            <person name="Tjaden B."/>
            <person name="Michalke K."/>
            <person name="Doerr C."/>
            <person name="Ahmed H."/>
            <person name="Zaparty M."/>
            <person name="Gordon P."/>
            <person name="Sensen C.W."/>
            <person name="Zibat A."/>
            <person name="Klenk H.P."/>
            <person name="Schuster S.C."/>
            <person name="Hensel R."/>
        </authorList>
    </citation>
    <scope>NUCLEOTIDE SEQUENCE</scope>
</reference>
<dbReference type="InterPro" id="IPR050501">
    <property type="entry name" value="ICDH/IPMDH"/>
</dbReference>
<proteinExistence type="predicted"/>
<dbReference type="GO" id="GO:0046872">
    <property type="term" value="F:metal ion binding"/>
    <property type="evidence" value="ECO:0007669"/>
    <property type="project" value="UniProtKB-KW"/>
</dbReference>
<evidence type="ECO:0000256" key="2">
    <source>
        <dbReference type="ARBA" id="ARBA00001946"/>
    </source>
</evidence>
<evidence type="ECO:0000313" key="8">
    <source>
        <dbReference type="EMBL" id="CAF18515.1"/>
    </source>
</evidence>
<evidence type="ECO:0000256" key="3">
    <source>
        <dbReference type="ARBA" id="ARBA00022723"/>
    </source>
</evidence>
<evidence type="ECO:0000256" key="5">
    <source>
        <dbReference type="ARBA" id="ARBA00023027"/>
    </source>
</evidence>
<dbReference type="Pfam" id="PF00180">
    <property type="entry name" value="Iso_dh"/>
    <property type="match status" value="1"/>
</dbReference>
<dbReference type="PANTHER" id="PTHR43275">
    <property type="entry name" value="D-MALATE DEHYDROGENASE [DECARBOXYLATING]"/>
    <property type="match status" value="1"/>
</dbReference>
<evidence type="ECO:0000256" key="1">
    <source>
        <dbReference type="ARBA" id="ARBA00001936"/>
    </source>
</evidence>
<comment type="cofactor">
    <cofactor evidence="2">
        <name>Mg(2+)</name>
        <dbReference type="ChEBI" id="CHEBI:18420"/>
    </cofactor>
</comment>
<comment type="cofactor">
    <cofactor evidence="1">
        <name>Mn(2+)</name>
        <dbReference type="ChEBI" id="CHEBI:29035"/>
    </cofactor>
</comment>
<name>Q703X9_THETE</name>
<dbReference type="SMART" id="SM01329">
    <property type="entry name" value="Iso_dh"/>
    <property type="match status" value="1"/>
</dbReference>
<dbReference type="Gene3D" id="3.40.718.10">
    <property type="entry name" value="Isopropylmalate Dehydrogenase"/>
    <property type="match status" value="1"/>
</dbReference>
<dbReference type="SUPFAM" id="SSF53659">
    <property type="entry name" value="Isocitrate/Isopropylmalate dehydrogenase-like"/>
    <property type="match status" value="1"/>
</dbReference>
<dbReference type="AlphaFoldDB" id="Q703X9"/>
<protein>
    <submittedName>
        <fullName evidence="8">Putative isocitrate/isopropylmalate dehydrogenase</fullName>
        <ecNumber evidence="8">1.1.1.85</ecNumber>
    </submittedName>
</protein>
<evidence type="ECO:0000259" key="7">
    <source>
        <dbReference type="SMART" id="SM01329"/>
    </source>
</evidence>
<keyword evidence="5" id="KW-0520">NAD</keyword>
<dbReference type="EC" id="1.1.1.85" evidence="8"/>
<dbReference type="EMBL" id="AJ621334">
    <property type="protein sequence ID" value="CAF18515.1"/>
    <property type="molecule type" value="Genomic_DNA"/>
</dbReference>
<keyword evidence="4 8" id="KW-0560">Oxidoreductase</keyword>
<keyword evidence="3" id="KW-0479">Metal-binding</keyword>
<organism evidence="8">
    <name type="scientific">Thermoproteus tenax</name>
    <dbReference type="NCBI Taxonomy" id="2271"/>
    <lineage>
        <taxon>Archaea</taxon>
        <taxon>Thermoproteota</taxon>
        <taxon>Thermoprotei</taxon>
        <taxon>Thermoproteales</taxon>
        <taxon>Thermoproteaceae</taxon>
        <taxon>Thermoproteus</taxon>
    </lineage>
</organism>